<gene>
    <name evidence="5" type="ORF">FYJ66_02635</name>
</gene>
<sequence>MKIVIAPDSFKGSLSAFDVCRIVSKAARQVYHEPEIVEIPMADGGEGTAECIRKAAGGSQVSCRVRDPLGRPAEARYTILPDGSAVMEMAQASGLTMVKPGERDVFSSSTFGTGEMILDAVDRGCRKIFIGLGGSGTSDGGMGMAAALGVKFLDDKNEELDPVPASMDKLVSADISSIDSRISETEIVVMSDVTNPLTGPSGAVFTYGLQKGLREDELKKADEMMARYCAVVEDAVGKNISDIPGAGAAGGLGAGLLAFTNGTIEKGIDTALDLADFDSALSGATMVVTGEGMMDFQSAFGKAACGVGMRCKAAGIPCFALVGSMGKGAEEMFTRGITSIMPVVDSVMNLDQAMENAEDLCYSAAVRMFRFIGERD</sequence>
<protein>
    <submittedName>
        <fullName evidence="5">Glycerate kinase</fullName>
    </submittedName>
</protein>
<name>A0A6A8M7E6_9FIRM</name>
<dbReference type="InterPro" id="IPR004381">
    <property type="entry name" value="Glycerate_kinase"/>
</dbReference>
<dbReference type="SUPFAM" id="SSF110738">
    <property type="entry name" value="Glycerate kinase I"/>
    <property type="match status" value="1"/>
</dbReference>
<comment type="similarity">
    <text evidence="1 4">Belongs to the glycerate kinase type-1 family.</text>
</comment>
<dbReference type="Gene3D" id="3.90.1510.10">
    <property type="entry name" value="Glycerate kinase, domain 2"/>
    <property type="match status" value="1"/>
</dbReference>
<proteinExistence type="inferred from homology"/>
<dbReference type="NCBIfam" id="TIGR00045">
    <property type="entry name" value="glycerate kinase"/>
    <property type="match status" value="1"/>
</dbReference>
<dbReference type="Pfam" id="PF02595">
    <property type="entry name" value="Gly_kinase"/>
    <property type="match status" value="1"/>
</dbReference>
<comment type="caution">
    <text evidence="5">The sequence shown here is derived from an EMBL/GenBank/DDBJ whole genome shotgun (WGS) entry which is preliminary data.</text>
</comment>
<dbReference type="GO" id="GO:0008887">
    <property type="term" value="F:glycerate kinase activity"/>
    <property type="evidence" value="ECO:0007669"/>
    <property type="project" value="UniProtKB-UniRule"/>
</dbReference>
<dbReference type="InterPro" id="IPR018197">
    <property type="entry name" value="Glycerate_kinase_RE-like"/>
</dbReference>
<keyword evidence="2 4" id="KW-0808">Transferase</keyword>
<dbReference type="EMBL" id="VUNB01000002">
    <property type="protein sequence ID" value="MST68488.1"/>
    <property type="molecule type" value="Genomic_DNA"/>
</dbReference>
<evidence type="ECO:0000313" key="5">
    <source>
        <dbReference type="EMBL" id="MST68488.1"/>
    </source>
</evidence>
<organism evidence="5">
    <name type="scientific">Baileyella intestinalis</name>
    <dbReference type="NCBI Taxonomy" id="2606709"/>
    <lineage>
        <taxon>Bacteria</taxon>
        <taxon>Bacillati</taxon>
        <taxon>Bacillota</taxon>
        <taxon>Clostridia</taxon>
        <taxon>Peptostreptococcales</taxon>
        <taxon>Anaerovoracaceae</taxon>
        <taxon>Baileyella</taxon>
    </lineage>
</organism>
<dbReference type="Gene3D" id="3.40.50.10350">
    <property type="entry name" value="Glycerate kinase, domain 1"/>
    <property type="match status" value="1"/>
</dbReference>
<evidence type="ECO:0000256" key="2">
    <source>
        <dbReference type="ARBA" id="ARBA00022679"/>
    </source>
</evidence>
<dbReference type="RefSeq" id="WP_154571964.1">
    <property type="nucleotide sequence ID" value="NZ_VUNB01000002.1"/>
</dbReference>
<evidence type="ECO:0000256" key="1">
    <source>
        <dbReference type="ARBA" id="ARBA00006284"/>
    </source>
</evidence>
<dbReference type="InterPro" id="IPR036129">
    <property type="entry name" value="Glycerate_kinase_sf"/>
</dbReference>
<evidence type="ECO:0000256" key="4">
    <source>
        <dbReference type="PIRNR" id="PIRNR006078"/>
    </source>
</evidence>
<accession>A0A6A8M7E6</accession>
<dbReference type="AlphaFoldDB" id="A0A6A8M7E6"/>
<dbReference type="InterPro" id="IPR018193">
    <property type="entry name" value="Glyc_kinase_flavodox-like_fold"/>
</dbReference>
<dbReference type="PIRSF" id="PIRSF006078">
    <property type="entry name" value="GlxK"/>
    <property type="match status" value="1"/>
</dbReference>
<dbReference type="PANTHER" id="PTHR21599">
    <property type="entry name" value="GLYCERATE KINASE"/>
    <property type="match status" value="1"/>
</dbReference>
<dbReference type="GO" id="GO:0031388">
    <property type="term" value="P:organic acid phosphorylation"/>
    <property type="evidence" value="ECO:0007669"/>
    <property type="project" value="UniProtKB-UniRule"/>
</dbReference>
<reference evidence="5" key="1">
    <citation type="submission" date="2019-09" db="EMBL/GenBank/DDBJ databases">
        <title>In-depth cultivation of the pig gut microbiome towards novel bacterial diversity and tailored functional studies.</title>
        <authorList>
            <person name="Wylensek D."/>
            <person name="Hitch T.C.A."/>
            <person name="Clavel T."/>
        </authorList>
    </citation>
    <scope>NUCLEOTIDE SEQUENCE</scope>
    <source>
        <strain evidence="5">RF-744-FAT-WT-3</strain>
    </source>
</reference>
<evidence type="ECO:0000256" key="3">
    <source>
        <dbReference type="ARBA" id="ARBA00022777"/>
    </source>
</evidence>
<keyword evidence="3 4" id="KW-0418">Kinase</keyword>
<dbReference type="PANTHER" id="PTHR21599:SF0">
    <property type="entry name" value="GLYCERATE KINASE"/>
    <property type="match status" value="1"/>
</dbReference>